<dbReference type="Proteomes" id="UP000288805">
    <property type="component" value="Unassembled WGS sequence"/>
</dbReference>
<comment type="caution">
    <text evidence="1">The sequence shown here is derived from an EMBL/GenBank/DDBJ whole genome shotgun (WGS) entry which is preliminary data.</text>
</comment>
<evidence type="ECO:0000313" key="1">
    <source>
        <dbReference type="EMBL" id="RVW37909.1"/>
    </source>
</evidence>
<name>A0A438DR30_VITVI</name>
<proteinExistence type="predicted"/>
<evidence type="ECO:0008006" key="3">
    <source>
        <dbReference type="Google" id="ProtNLM"/>
    </source>
</evidence>
<accession>A0A438DR30</accession>
<sequence>MWLKVDGFKELIKIGGRVIVLRWNAKERERPLTEEKREVRRGVLGVFKKWADLEEISWRQKSREFWLEEGDKNTNLFHKMVNARRRRRYMAKSRVNNELLTEEDEIKEGVASAYPRSFPSRVSGDRVLGRMTFNSLSSDDVEGLKTLFFKEEA</sequence>
<gene>
    <name evidence="1" type="ORF">CK203_094199</name>
</gene>
<organism evidence="1 2">
    <name type="scientific">Vitis vinifera</name>
    <name type="common">Grape</name>
    <dbReference type="NCBI Taxonomy" id="29760"/>
    <lineage>
        <taxon>Eukaryota</taxon>
        <taxon>Viridiplantae</taxon>
        <taxon>Streptophyta</taxon>
        <taxon>Embryophyta</taxon>
        <taxon>Tracheophyta</taxon>
        <taxon>Spermatophyta</taxon>
        <taxon>Magnoliopsida</taxon>
        <taxon>eudicotyledons</taxon>
        <taxon>Gunneridae</taxon>
        <taxon>Pentapetalae</taxon>
        <taxon>rosids</taxon>
        <taxon>Vitales</taxon>
        <taxon>Vitaceae</taxon>
        <taxon>Viteae</taxon>
        <taxon>Vitis</taxon>
    </lineage>
</organism>
<dbReference type="AlphaFoldDB" id="A0A438DR30"/>
<evidence type="ECO:0000313" key="2">
    <source>
        <dbReference type="Proteomes" id="UP000288805"/>
    </source>
</evidence>
<dbReference type="EMBL" id="QGNW01001520">
    <property type="protein sequence ID" value="RVW37909.1"/>
    <property type="molecule type" value="Genomic_DNA"/>
</dbReference>
<protein>
    <recommendedName>
        <fullName evidence="3">DUF4283 domain-containing protein</fullName>
    </recommendedName>
</protein>
<reference evidence="1 2" key="1">
    <citation type="journal article" date="2018" name="PLoS Genet.">
        <title>Population sequencing reveals clonal diversity and ancestral inbreeding in the grapevine cultivar Chardonnay.</title>
        <authorList>
            <person name="Roach M.J."/>
            <person name="Johnson D.L."/>
            <person name="Bohlmann J."/>
            <person name="van Vuuren H.J."/>
            <person name="Jones S.J."/>
            <person name="Pretorius I.S."/>
            <person name="Schmidt S.A."/>
            <person name="Borneman A.R."/>
        </authorList>
    </citation>
    <scope>NUCLEOTIDE SEQUENCE [LARGE SCALE GENOMIC DNA]</scope>
    <source>
        <strain evidence="2">cv. Chardonnay</strain>
        <tissue evidence="1">Leaf</tissue>
    </source>
</reference>